<dbReference type="Proteomes" id="UP001160499">
    <property type="component" value="Unassembled WGS sequence"/>
</dbReference>
<dbReference type="EMBL" id="JARXVH010000025">
    <property type="protein sequence ID" value="MDH6221685.1"/>
    <property type="molecule type" value="Genomic_DNA"/>
</dbReference>
<gene>
    <name evidence="1" type="ORF">M2283_009032</name>
</gene>
<keyword evidence="2" id="KW-1185">Reference proteome</keyword>
<accession>A0ABT6LZF8</accession>
<evidence type="ECO:0008006" key="3">
    <source>
        <dbReference type="Google" id="ProtNLM"/>
    </source>
</evidence>
<protein>
    <recommendedName>
        <fullName evidence="3">Transposase IS701-like DDE domain-containing protein</fullName>
    </recommendedName>
</protein>
<name>A0ABT6LZF8_9ACTN</name>
<comment type="caution">
    <text evidence="1">The sequence shown here is derived from an EMBL/GenBank/DDBJ whole genome shotgun (WGS) entry which is preliminary data.</text>
</comment>
<sequence length="30" mass="3281">MFPCQIGVMAAWATGAGQALIDRELYLPKE</sequence>
<proteinExistence type="predicted"/>
<evidence type="ECO:0000313" key="2">
    <source>
        <dbReference type="Proteomes" id="UP001160499"/>
    </source>
</evidence>
<evidence type="ECO:0000313" key="1">
    <source>
        <dbReference type="EMBL" id="MDH6221685.1"/>
    </source>
</evidence>
<reference evidence="1 2" key="1">
    <citation type="submission" date="2023-04" db="EMBL/GenBank/DDBJ databases">
        <title>Forest soil microbial communities from Buena Vista Peninsula, Colon Province, Panama.</title>
        <authorList>
            <person name="Bouskill N."/>
        </authorList>
    </citation>
    <scope>NUCLEOTIDE SEQUENCE [LARGE SCALE GENOMIC DNA]</scope>
    <source>
        <strain evidence="1 2">GGS1</strain>
    </source>
</reference>
<organism evidence="1 2">
    <name type="scientific">Streptomyces pseudovenezuelae</name>
    <dbReference type="NCBI Taxonomy" id="67350"/>
    <lineage>
        <taxon>Bacteria</taxon>
        <taxon>Bacillati</taxon>
        <taxon>Actinomycetota</taxon>
        <taxon>Actinomycetes</taxon>
        <taxon>Kitasatosporales</taxon>
        <taxon>Streptomycetaceae</taxon>
        <taxon>Streptomyces</taxon>
        <taxon>Streptomyces aurantiacus group</taxon>
    </lineage>
</organism>